<keyword evidence="2" id="KW-1185">Reference proteome</keyword>
<protein>
    <submittedName>
        <fullName evidence="1">Uncharacterized protein</fullName>
    </submittedName>
</protein>
<dbReference type="OrthoDB" id="10499110at2759"/>
<gene>
    <name evidence="1" type="ORF">HO173_011880</name>
</gene>
<name>A0A8H6FHB2_9LECA</name>
<sequence length="115" mass="11948">MKYQSIIASIIAYAATIHSFALAQGGSINPGGPEQPCTFTATPCAPPPGGDVKTSTVYEVSFVATATQSFDCQGCTEVTVIPRDCYGHGPVIETTTFVVEPESTTTVDVCSPTPN</sequence>
<proteinExistence type="predicted"/>
<organism evidence="1 2">
    <name type="scientific">Letharia columbiana</name>
    <dbReference type="NCBI Taxonomy" id="112416"/>
    <lineage>
        <taxon>Eukaryota</taxon>
        <taxon>Fungi</taxon>
        <taxon>Dikarya</taxon>
        <taxon>Ascomycota</taxon>
        <taxon>Pezizomycotina</taxon>
        <taxon>Lecanoromycetes</taxon>
        <taxon>OSLEUM clade</taxon>
        <taxon>Lecanoromycetidae</taxon>
        <taxon>Lecanorales</taxon>
        <taxon>Lecanorineae</taxon>
        <taxon>Parmeliaceae</taxon>
        <taxon>Letharia</taxon>
    </lineage>
</organism>
<evidence type="ECO:0000313" key="1">
    <source>
        <dbReference type="EMBL" id="KAF6228577.1"/>
    </source>
</evidence>
<accession>A0A8H6FHB2</accession>
<reference evidence="1 2" key="1">
    <citation type="journal article" date="2020" name="Genomics">
        <title>Complete, high-quality genomes from long-read metagenomic sequencing of two wolf lichen thalli reveals enigmatic genome architecture.</title>
        <authorList>
            <person name="McKenzie S.K."/>
            <person name="Walston R.F."/>
            <person name="Allen J.L."/>
        </authorList>
    </citation>
    <scope>NUCLEOTIDE SEQUENCE [LARGE SCALE GENOMIC DNA]</scope>
    <source>
        <strain evidence="1">WasteWater2</strain>
    </source>
</reference>
<dbReference type="GeneID" id="59293520"/>
<dbReference type="AlphaFoldDB" id="A0A8H6FHB2"/>
<comment type="caution">
    <text evidence="1">The sequence shown here is derived from an EMBL/GenBank/DDBJ whole genome shotgun (WGS) entry which is preliminary data.</text>
</comment>
<dbReference type="Proteomes" id="UP000578531">
    <property type="component" value="Unassembled WGS sequence"/>
</dbReference>
<evidence type="ECO:0000313" key="2">
    <source>
        <dbReference type="Proteomes" id="UP000578531"/>
    </source>
</evidence>
<dbReference type="EMBL" id="JACCJC010000079">
    <property type="protein sequence ID" value="KAF6228577.1"/>
    <property type="molecule type" value="Genomic_DNA"/>
</dbReference>
<dbReference type="RefSeq" id="XP_037159392.1">
    <property type="nucleotide sequence ID" value="XM_037313756.1"/>
</dbReference>